<dbReference type="Proteomes" id="UP000182063">
    <property type="component" value="Chromosome"/>
</dbReference>
<dbReference type="KEGG" id="sphj:BSL82_12425"/>
<dbReference type="PROSITE" id="PS51819">
    <property type="entry name" value="VOC"/>
    <property type="match status" value="1"/>
</dbReference>
<dbReference type="Gene3D" id="3.10.180.10">
    <property type="entry name" value="2,3-Dihydroxybiphenyl 1,2-Dioxygenase, domain 1"/>
    <property type="match status" value="1"/>
</dbReference>
<dbReference type="OrthoDB" id="9798430at2"/>
<reference evidence="3" key="1">
    <citation type="submission" date="2016-11" db="EMBL/GenBank/DDBJ databases">
        <title>Complete Genome Sequence of alachlor-degrading Sphingomonas sp. strain JJ-A5.</title>
        <authorList>
            <person name="Lee H."/>
            <person name="Ka J.-O."/>
        </authorList>
    </citation>
    <scope>NUCLEOTIDE SEQUENCE [LARGE SCALE GENOMIC DNA]</scope>
    <source>
        <strain evidence="3">JJ-A5</strain>
    </source>
</reference>
<dbReference type="RefSeq" id="WP_072597800.1">
    <property type="nucleotide sequence ID" value="NZ_CP018221.1"/>
</dbReference>
<dbReference type="InterPro" id="IPR029068">
    <property type="entry name" value="Glyas_Bleomycin-R_OHBP_Dase"/>
</dbReference>
<organism evidence="2 3">
    <name type="scientific">Tardibacter chloracetimidivorans</name>
    <dbReference type="NCBI Taxonomy" id="1921510"/>
    <lineage>
        <taxon>Bacteria</taxon>
        <taxon>Pseudomonadati</taxon>
        <taxon>Pseudomonadota</taxon>
        <taxon>Alphaproteobacteria</taxon>
        <taxon>Sphingomonadales</taxon>
        <taxon>Sphingomonadaceae</taxon>
        <taxon>Tardibacter</taxon>
    </lineage>
</organism>
<dbReference type="InterPro" id="IPR004360">
    <property type="entry name" value="Glyas_Fos-R_dOase_dom"/>
</dbReference>
<dbReference type="SUPFAM" id="SSF54593">
    <property type="entry name" value="Glyoxalase/Bleomycin resistance protein/Dihydroxybiphenyl dioxygenase"/>
    <property type="match status" value="1"/>
</dbReference>
<evidence type="ECO:0000313" key="2">
    <source>
        <dbReference type="EMBL" id="API60013.1"/>
    </source>
</evidence>
<dbReference type="Pfam" id="PF00903">
    <property type="entry name" value="Glyoxalase"/>
    <property type="match status" value="1"/>
</dbReference>
<dbReference type="EMBL" id="CP018221">
    <property type="protein sequence ID" value="API60013.1"/>
    <property type="molecule type" value="Genomic_DNA"/>
</dbReference>
<dbReference type="PANTHER" id="PTHR36503">
    <property type="entry name" value="BLR2520 PROTEIN"/>
    <property type="match status" value="1"/>
</dbReference>
<evidence type="ECO:0000259" key="1">
    <source>
        <dbReference type="PROSITE" id="PS51819"/>
    </source>
</evidence>
<feature type="domain" description="VOC" evidence="1">
    <location>
        <begin position="4"/>
        <end position="127"/>
    </location>
</feature>
<proteinExistence type="predicted"/>
<dbReference type="STRING" id="1921510.BSL82_12425"/>
<protein>
    <submittedName>
        <fullName evidence="2">Glyoxalase</fullName>
    </submittedName>
</protein>
<accession>A0A1L3ZWL0</accession>
<keyword evidence="3" id="KW-1185">Reference proteome</keyword>
<evidence type="ECO:0000313" key="3">
    <source>
        <dbReference type="Proteomes" id="UP000182063"/>
    </source>
</evidence>
<gene>
    <name evidence="2" type="ORF">BSL82_12425</name>
</gene>
<dbReference type="InterPro" id="IPR037523">
    <property type="entry name" value="VOC_core"/>
</dbReference>
<name>A0A1L3ZWL0_9SPHN</name>
<sequence>MEQRLSLVTLGVADLADSIRFYEALGWTRAMKAAEGVAFFQMGGIGLSLYPVQDLCAEAGVHWRGHGGFGGIALSHNVRTRAEVDEAVAAWTRAGGAVTHAARDMAWGGYCAHVADPDGNIWEIAWNPGFPIDEAGAIAIPL</sequence>
<dbReference type="PANTHER" id="PTHR36503:SF1">
    <property type="entry name" value="BLR2520 PROTEIN"/>
    <property type="match status" value="1"/>
</dbReference>
<dbReference type="AlphaFoldDB" id="A0A1L3ZWL0"/>